<evidence type="ECO:0000256" key="1">
    <source>
        <dbReference type="SAM" id="Phobius"/>
    </source>
</evidence>
<dbReference type="Proteomes" id="UP000769157">
    <property type="component" value="Unassembled WGS sequence"/>
</dbReference>
<dbReference type="GeneID" id="70234722"/>
<sequence length="175" mass="19316">MLDLSIRSFRVLTAVQQNQTRSSAGIESKHLLFTGLVLNLDEVAGDFLKISSGNSKFASPGNGRGKTFDSLVNSPITSPEISQETLFGQPCLLKVVQCNIFFWITVFLGDGILFCGLEMLQNGVIFSLLFLRFNVLESGFFYGIGWSPKRLGNERLVIVDNPLLNGLFLATKPKH</sequence>
<proteinExistence type="predicted"/>
<gene>
    <name evidence="2" type="ORF">OGAPHI_002755</name>
</gene>
<reference evidence="2" key="1">
    <citation type="journal article" date="2021" name="Open Biol.">
        <title>Shared evolutionary footprints suggest mitochondrial oxidative damage underlies multiple complex I losses in fungi.</title>
        <authorList>
            <person name="Schikora-Tamarit M.A."/>
            <person name="Marcet-Houben M."/>
            <person name="Nosek J."/>
            <person name="Gabaldon T."/>
        </authorList>
    </citation>
    <scope>NUCLEOTIDE SEQUENCE</scope>
    <source>
        <strain evidence="2">CBS6075</strain>
    </source>
</reference>
<protein>
    <submittedName>
        <fullName evidence="2">Uncharacterized protein</fullName>
    </submittedName>
</protein>
<feature type="transmembrane region" description="Helical" evidence="1">
    <location>
        <begin position="125"/>
        <end position="145"/>
    </location>
</feature>
<organism evidence="2 3">
    <name type="scientific">Ogataea philodendri</name>
    <dbReference type="NCBI Taxonomy" id="1378263"/>
    <lineage>
        <taxon>Eukaryota</taxon>
        <taxon>Fungi</taxon>
        <taxon>Dikarya</taxon>
        <taxon>Ascomycota</taxon>
        <taxon>Saccharomycotina</taxon>
        <taxon>Pichiomycetes</taxon>
        <taxon>Pichiales</taxon>
        <taxon>Pichiaceae</taxon>
        <taxon>Ogataea</taxon>
    </lineage>
</organism>
<evidence type="ECO:0000313" key="3">
    <source>
        <dbReference type="Proteomes" id="UP000769157"/>
    </source>
</evidence>
<keyword evidence="3" id="KW-1185">Reference proteome</keyword>
<keyword evidence="1" id="KW-1133">Transmembrane helix</keyword>
<keyword evidence="1" id="KW-0812">Transmembrane</keyword>
<dbReference type="EMBL" id="JAEUBE010000158">
    <property type="protein sequence ID" value="KAH3669000.1"/>
    <property type="molecule type" value="Genomic_DNA"/>
</dbReference>
<dbReference type="AlphaFoldDB" id="A0A9P8PC77"/>
<accession>A0A9P8PC77</accession>
<evidence type="ECO:0000313" key="2">
    <source>
        <dbReference type="EMBL" id="KAH3669000.1"/>
    </source>
</evidence>
<reference evidence="2" key="2">
    <citation type="submission" date="2021-01" db="EMBL/GenBank/DDBJ databases">
        <authorList>
            <person name="Schikora-Tamarit M.A."/>
        </authorList>
    </citation>
    <scope>NUCLEOTIDE SEQUENCE</scope>
    <source>
        <strain evidence="2">CBS6075</strain>
    </source>
</reference>
<keyword evidence="1" id="KW-0472">Membrane</keyword>
<feature type="transmembrane region" description="Helical" evidence="1">
    <location>
        <begin position="100"/>
        <end position="119"/>
    </location>
</feature>
<dbReference type="RefSeq" id="XP_046063414.1">
    <property type="nucleotide sequence ID" value="XM_046203659.1"/>
</dbReference>
<name>A0A9P8PC77_9ASCO</name>
<comment type="caution">
    <text evidence="2">The sequence shown here is derived from an EMBL/GenBank/DDBJ whole genome shotgun (WGS) entry which is preliminary data.</text>
</comment>